<comment type="caution">
    <text evidence="1">The sequence shown here is derived from an EMBL/GenBank/DDBJ whole genome shotgun (WGS) entry which is preliminary data.</text>
</comment>
<keyword evidence="2" id="KW-1185">Reference proteome</keyword>
<dbReference type="Proteomes" id="UP000682811">
    <property type="component" value="Unassembled WGS sequence"/>
</dbReference>
<gene>
    <name evidence="1" type="ORF">J34TS1_36260</name>
</gene>
<reference evidence="1 2" key="1">
    <citation type="submission" date="2021-03" db="EMBL/GenBank/DDBJ databases">
        <title>Antimicrobial resistance genes in bacteria isolated from Japanese honey, and their potential for conferring macrolide and lincosamide resistance in the American foulbrood pathogen Paenibacillus larvae.</title>
        <authorList>
            <person name="Okamoto M."/>
            <person name="Kumagai M."/>
            <person name="Kanamori H."/>
            <person name="Takamatsu D."/>
        </authorList>
    </citation>
    <scope>NUCLEOTIDE SEQUENCE [LARGE SCALE GENOMIC DNA]</scope>
    <source>
        <strain evidence="1 2">J34TS1</strain>
    </source>
</reference>
<evidence type="ECO:0000313" key="2">
    <source>
        <dbReference type="Proteomes" id="UP000682811"/>
    </source>
</evidence>
<evidence type="ECO:0008006" key="3">
    <source>
        <dbReference type="Google" id="ProtNLM"/>
    </source>
</evidence>
<name>A0A919YC30_9BACL</name>
<dbReference type="EMBL" id="BORT01000016">
    <property type="protein sequence ID" value="GIO48861.1"/>
    <property type="molecule type" value="Genomic_DNA"/>
</dbReference>
<accession>A0A919YC30</accession>
<dbReference type="AlphaFoldDB" id="A0A919YC30"/>
<proteinExistence type="predicted"/>
<dbReference type="RefSeq" id="WP_212979469.1">
    <property type="nucleotide sequence ID" value="NZ_AP025343.1"/>
</dbReference>
<sequence length="107" mass="12264">MGATMIICDAGCQNKFVVDRFMSARIGGGVEKVYIVCPHCHREYVASYTDPEIRDLQIRIRRVQKRFANPRADRVKAAQREAEIQTQIKEKMEALRARIEGTHDDGE</sequence>
<protein>
    <recommendedName>
        <fullName evidence="3">Transglycosylase</fullName>
    </recommendedName>
</protein>
<evidence type="ECO:0000313" key="1">
    <source>
        <dbReference type="EMBL" id="GIO48861.1"/>
    </source>
</evidence>
<organism evidence="1 2">
    <name type="scientific">Paenibacillus azoreducens</name>
    <dbReference type="NCBI Taxonomy" id="116718"/>
    <lineage>
        <taxon>Bacteria</taxon>
        <taxon>Bacillati</taxon>
        <taxon>Bacillota</taxon>
        <taxon>Bacilli</taxon>
        <taxon>Bacillales</taxon>
        <taxon>Paenibacillaceae</taxon>
        <taxon>Paenibacillus</taxon>
    </lineage>
</organism>